<evidence type="ECO:0000313" key="2">
    <source>
        <dbReference type="Proteomes" id="UP000054018"/>
    </source>
</evidence>
<dbReference type="Proteomes" id="UP000054018">
    <property type="component" value="Unassembled WGS sequence"/>
</dbReference>
<proteinExistence type="predicted"/>
<protein>
    <submittedName>
        <fullName evidence="1">Unplaced genomic scaffold scaffold_181, whole genome shotgun sequence</fullName>
    </submittedName>
</protein>
<dbReference type="HOGENOM" id="CLU_2498697_0_0_1"/>
<accession>A0A0C9XUV7</accession>
<organism evidence="1 2">
    <name type="scientific">Pisolithus microcarpus 441</name>
    <dbReference type="NCBI Taxonomy" id="765257"/>
    <lineage>
        <taxon>Eukaryota</taxon>
        <taxon>Fungi</taxon>
        <taxon>Dikarya</taxon>
        <taxon>Basidiomycota</taxon>
        <taxon>Agaricomycotina</taxon>
        <taxon>Agaricomycetes</taxon>
        <taxon>Agaricomycetidae</taxon>
        <taxon>Boletales</taxon>
        <taxon>Sclerodermatineae</taxon>
        <taxon>Pisolithaceae</taxon>
        <taxon>Pisolithus</taxon>
    </lineage>
</organism>
<evidence type="ECO:0000313" key="1">
    <source>
        <dbReference type="EMBL" id="KIK16200.1"/>
    </source>
</evidence>
<gene>
    <name evidence="1" type="ORF">PISMIDRAFT_276775</name>
</gene>
<keyword evidence="2" id="KW-1185">Reference proteome</keyword>
<reference evidence="2" key="2">
    <citation type="submission" date="2015-01" db="EMBL/GenBank/DDBJ databases">
        <title>Evolutionary Origins and Diversification of the Mycorrhizal Mutualists.</title>
        <authorList>
            <consortium name="DOE Joint Genome Institute"/>
            <consortium name="Mycorrhizal Genomics Consortium"/>
            <person name="Kohler A."/>
            <person name="Kuo A."/>
            <person name="Nagy L.G."/>
            <person name="Floudas D."/>
            <person name="Copeland A."/>
            <person name="Barry K.W."/>
            <person name="Cichocki N."/>
            <person name="Veneault-Fourrey C."/>
            <person name="LaButti K."/>
            <person name="Lindquist E.A."/>
            <person name="Lipzen A."/>
            <person name="Lundell T."/>
            <person name="Morin E."/>
            <person name="Murat C."/>
            <person name="Riley R."/>
            <person name="Ohm R."/>
            <person name="Sun H."/>
            <person name="Tunlid A."/>
            <person name="Henrissat B."/>
            <person name="Grigoriev I.V."/>
            <person name="Hibbett D.S."/>
            <person name="Martin F."/>
        </authorList>
    </citation>
    <scope>NUCLEOTIDE SEQUENCE [LARGE SCALE GENOMIC DNA]</scope>
    <source>
        <strain evidence="2">441</strain>
    </source>
</reference>
<sequence length="86" mass="9676">MFSLFRVVQKVLAMSSEIGFCTTISCFKQCLFTLEGNPLQLLIFLQPPHSAVVDERCGCTAKSWMVLIDRLISELPYPGFGIHIHT</sequence>
<name>A0A0C9XUV7_9AGAM</name>
<reference evidence="1 2" key="1">
    <citation type="submission" date="2014-04" db="EMBL/GenBank/DDBJ databases">
        <authorList>
            <consortium name="DOE Joint Genome Institute"/>
            <person name="Kuo A."/>
            <person name="Kohler A."/>
            <person name="Costa M.D."/>
            <person name="Nagy L.G."/>
            <person name="Floudas D."/>
            <person name="Copeland A."/>
            <person name="Barry K.W."/>
            <person name="Cichocki N."/>
            <person name="Veneault-Fourrey C."/>
            <person name="LaButti K."/>
            <person name="Lindquist E.A."/>
            <person name="Lipzen A."/>
            <person name="Lundell T."/>
            <person name="Morin E."/>
            <person name="Murat C."/>
            <person name="Sun H."/>
            <person name="Tunlid A."/>
            <person name="Henrissat B."/>
            <person name="Grigoriev I.V."/>
            <person name="Hibbett D.S."/>
            <person name="Martin F."/>
            <person name="Nordberg H.P."/>
            <person name="Cantor M.N."/>
            <person name="Hua S.X."/>
        </authorList>
    </citation>
    <scope>NUCLEOTIDE SEQUENCE [LARGE SCALE GENOMIC DNA]</scope>
    <source>
        <strain evidence="1 2">441</strain>
    </source>
</reference>
<dbReference type="AlphaFoldDB" id="A0A0C9XUV7"/>
<dbReference type="EMBL" id="KN833865">
    <property type="protein sequence ID" value="KIK16200.1"/>
    <property type="molecule type" value="Genomic_DNA"/>
</dbReference>